<reference evidence="1 2" key="1">
    <citation type="journal article" date="2015" name="Nature">
        <title>rRNA introns, odd ribosomes, and small enigmatic genomes across a large radiation of phyla.</title>
        <authorList>
            <person name="Brown C.T."/>
            <person name="Hug L.A."/>
            <person name="Thomas B.C."/>
            <person name="Sharon I."/>
            <person name="Castelle C.J."/>
            <person name="Singh A."/>
            <person name="Wilkins M.J."/>
            <person name="Williams K.H."/>
            <person name="Banfield J.F."/>
        </authorList>
    </citation>
    <scope>NUCLEOTIDE SEQUENCE [LARGE SCALE GENOMIC DNA]</scope>
</reference>
<accession>A0A0G1KRZ1</accession>
<evidence type="ECO:0000313" key="2">
    <source>
        <dbReference type="Proteomes" id="UP000034797"/>
    </source>
</evidence>
<gene>
    <name evidence="1" type="ORF">UW84_C0014G0007</name>
</gene>
<evidence type="ECO:0000313" key="1">
    <source>
        <dbReference type="EMBL" id="KKT86250.1"/>
    </source>
</evidence>
<dbReference type="AlphaFoldDB" id="A0A0G1KRZ1"/>
<protein>
    <submittedName>
        <fullName evidence="1">Uncharacterized protein</fullName>
    </submittedName>
</protein>
<comment type="caution">
    <text evidence="1">The sequence shown here is derived from an EMBL/GenBank/DDBJ whole genome shotgun (WGS) entry which is preliminary data.</text>
</comment>
<dbReference type="EMBL" id="LCJW01000014">
    <property type="protein sequence ID" value="KKT86250.1"/>
    <property type="molecule type" value="Genomic_DNA"/>
</dbReference>
<dbReference type="Proteomes" id="UP000034797">
    <property type="component" value="Unassembled WGS sequence"/>
</dbReference>
<sequence>MQKIIITFLLFFLLFFLFIRVVRAYQCANWICNDWPSYSCWCEDEGTVECGPGYYACNNNENCCEVGPVECPCGTKPSGACESCCVPEATTCDACSVSCGGGTQHCTDGCSGWDEACNTQSCCTNTAPNAATLSSPANGTQILKGVATALDWSDVTAWGTNCAGNNNKYEVCISSNQTSCNLANYVSTGLTSQYSWTPAKADNYVTWSVRSNNGALTTSSVTRDLCVEATAPTVSAWDAWSAVCGSATRTRTCSETCGTDDCPAYFANPANCPVAGACSTVGNTQTQTRCTHCAPTLTTWGACDANHRRTRNCTENDGLCDGNDCALEVTNENCVGTITGSLFDASDYTSCGGIAMGDKYKNQTFNITGTWPVISAPVNTDSVGNYSESVYASTVNPLYTYNYSDLINSGLAAGVKFQCQSASVTVTDQAQTVTKDTGFWRVYGGWWQAVGGNVYGDDGIKSEIPSSLAILIPPAEMSLILPTAGNRRGLLSYGVTRPANMLGTNPNAKVSTSLWEKESKYGGQVYDWDFFDKRFNLFAKTTWSDGQAINYDDLGIGYQIFKSAGPIFAFDFSPTGTQKAIFHVNGDLRVTGNITVPSGAFLTVIAKGTITFDQAVTQADGWYVAKNISVPCKDIDGNGCDKTDSQFLGNGTFVGWSGIALGRTRGITNNTAPSEKFTYRQDLFLNAPKPMRMYTKYYKPFVP</sequence>
<organism evidence="1 2">
    <name type="scientific">Candidatus Collierbacteria bacterium GW2011_GWA2_44_99</name>
    <dbReference type="NCBI Taxonomy" id="1618380"/>
    <lineage>
        <taxon>Bacteria</taxon>
        <taxon>Candidatus Collieribacteriota</taxon>
    </lineage>
</organism>
<name>A0A0G1KRZ1_9BACT</name>
<proteinExistence type="predicted"/>